<accession>A0A1L5TQC5</accession>
<name>A0A1L5TQC5_ACIBA</name>
<dbReference type="AlphaFoldDB" id="A0A1L5TQC5"/>
<reference evidence="1 2" key="1">
    <citation type="journal article" date="2014" name="Antimicrob. Agents Chemother.">
        <title>Triclosan can select for an AdeIJK-overexpressing mutant of Acinetobacter baumannii ATCC 17978 that displays reduced susceptibility to multiple antibiotics.</title>
        <authorList>
            <person name="Fernando D.M."/>
            <person name="Xu W."/>
            <person name="Loewen P.C."/>
            <person name="Zhanel G.G."/>
            <person name="Kumar A."/>
        </authorList>
    </citation>
    <scope>NUCLEOTIDE SEQUENCE [LARGE SCALE GENOMIC DNA]</scope>
    <source>
        <strain evidence="2">ATCC 17978</strain>
    </source>
</reference>
<dbReference type="Proteomes" id="UP000072389">
    <property type="component" value="Chromosome"/>
</dbReference>
<gene>
    <name evidence="1" type="ORF">AUO97_11770</name>
</gene>
<sequence>MFFDTFNYIPILGLKPADMAALEELPEKDKDLLLPLLPLKRWTTSTSLDKACNRIEKAFGIRKILIDIDKDFLVECRSKDTPIAKEFCSLGDSTNGYKNWIDLFKRKTNYLPVLQLEDLAEFTSQLNGFIELNLPIALRIEMKGKDKVETENFKFIIRNILPLANKINSLLIILDYTDYDRTDLLNYSESASLIIGLNKYFPNAKFSISGTSFPYSFAGSYKGEIPIYERLIYNKVQNYLEDMKIIYSDRASTRAYSIDGGGGTPLPRIDYPLKNDWRFVRKEFITDDENEKDYLYQEAAIEVINSDYWDENLHLWGTQMIERTALRDPYGINSPQKATSARINIHLYNQLHYMDNLSDLDTDEDWVD</sequence>
<evidence type="ECO:0000313" key="2">
    <source>
        <dbReference type="Proteomes" id="UP000072389"/>
    </source>
</evidence>
<dbReference type="InterPro" id="IPR025683">
    <property type="entry name" value="Protein_beta"/>
</dbReference>
<proteinExistence type="predicted"/>
<protein>
    <submittedName>
        <fullName evidence="1">Protein beta</fullName>
    </submittedName>
</protein>
<dbReference type="Pfam" id="PF14350">
    <property type="entry name" value="Beta_protein"/>
    <property type="match status" value="1"/>
</dbReference>
<organism evidence="1 2">
    <name type="scientific">Acinetobacter baumannii</name>
    <dbReference type="NCBI Taxonomy" id="470"/>
    <lineage>
        <taxon>Bacteria</taxon>
        <taxon>Pseudomonadati</taxon>
        <taxon>Pseudomonadota</taxon>
        <taxon>Gammaproteobacteria</taxon>
        <taxon>Moraxellales</taxon>
        <taxon>Moraxellaceae</taxon>
        <taxon>Acinetobacter</taxon>
        <taxon>Acinetobacter calcoaceticus/baumannii complex</taxon>
    </lineage>
</organism>
<dbReference type="RefSeq" id="WP_000464636.1">
    <property type="nucleotide sequence ID" value="NZ_CAUZGM010000005.1"/>
</dbReference>
<evidence type="ECO:0000313" key="1">
    <source>
        <dbReference type="EMBL" id="APP31448.1"/>
    </source>
</evidence>
<dbReference type="EMBL" id="CP018664">
    <property type="protein sequence ID" value="APP31448.1"/>
    <property type="molecule type" value="Genomic_DNA"/>
</dbReference>